<proteinExistence type="predicted"/>
<evidence type="ECO:0000256" key="1">
    <source>
        <dbReference type="SAM" id="MobiDB-lite"/>
    </source>
</evidence>
<sequence>MKLPRLFDSGKHRLSEAIQRRCKLGGCADDVIYAASMPVWLTLALTRSGHVKPSFGSPGFPSPGPFGNGGGPSSWGSG</sequence>
<reference evidence="2 3" key="1">
    <citation type="submission" date="2019-04" db="EMBL/GenBank/DDBJ databases">
        <title>Friends and foes A comparative genomics study of 23 Aspergillus species from section Flavi.</title>
        <authorList>
            <consortium name="DOE Joint Genome Institute"/>
            <person name="Kjaerbolling I."/>
            <person name="Vesth T."/>
            <person name="Frisvad J.C."/>
            <person name="Nybo J.L."/>
            <person name="Theobald S."/>
            <person name="Kildgaard S."/>
            <person name="Isbrandt T."/>
            <person name="Kuo A."/>
            <person name="Sato A."/>
            <person name="Lyhne E.K."/>
            <person name="Kogle M.E."/>
            <person name="Wiebenga A."/>
            <person name="Kun R.S."/>
            <person name="Lubbers R.J."/>
            <person name="Makela M.R."/>
            <person name="Barry K."/>
            <person name="Chovatia M."/>
            <person name="Clum A."/>
            <person name="Daum C."/>
            <person name="Haridas S."/>
            <person name="He G."/>
            <person name="LaButti K."/>
            <person name="Lipzen A."/>
            <person name="Mondo S."/>
            <person name="Riley R."/>
            <person name="Salamov A."/>
            <person name="Simmons B.A."/>
            <person name="Magnuson J.K."/>
            <person name="Henrissat B."/>
            <person name="Mortensen U.H."/>
            <person name="Larsen T.O."/>
            <person name="Devries R.P."/>
            <person name="Grigoriev I.V."/>
            <person name="Machida M."/>
            <person name="Baker S.E."/>
            <person name="Andersen M.R."/>
        </authorList>
    </citation>
    <scope>NUCLEOTIDE SEQUENCE [LARGE SCALE GENOMIC DNA]</scope>
    <source>
        <strain evidence="2 3">CBS 117626</strain>
    </source>
</reference>
<dbReference type="AlphaFoldDB" id="A0A5N6V5L5"/>
<accession>A0A5N6V5L5</accession>
<evidence type="ECO:0000313" key="3">
    <source>
        <dbReference type="Proteomes" id="UP000326950"/>
    </source>
</evidence>
<gene>
    <name evidence="2" type="ORF">BDV40DRAFT_256767</name>
</gene>
<keyword evidence="3" id="KW-1185">Reference proteome</keyword>
<feature type="compositionally biased region" description="Gly residues" evidence="1">
    <location>
        <begin position="66"/>
        <end position="78"/>
    </location>
</feature>
<evidence type="ECO:0000313" key="2">
    <source>
        <dbReference type="EMBL" id="KAE8166093.1"/>
    </source>
</evidence>
<dbReference type="EMBL" id="ML738596">
    <property type="protein sequence ID" value="KAE8166093.1"/>
    <property type="molecule type" value="Genomic_DNA"/>
</dbReference>
<name>A0A5N6V5L5_ASPTM</name>
<dbReference type="Proteomes" id="UP000326950">
    <property type="component" value="Unassembled WGS sequence"/>
</dbReference>
<feature type="region of interest" description="Disordered" evidence="1">
    <location>
        <begin position="54"/>
        <end position="78"/>
    </location>
</feature>
<organism evidence="2 3">
    <name type="scientific">Aspergillus tamarii</name>
    <dbReference type="NCBI Taxonomy" id="41984"/>
    <lineage>
        <taxon>Eukaryota</taxon>
        <taxon>Fungi</taxon>
        <taxon>Dikarya</taxon>
        <taxon>Ascomycota</taxon>
        <taxon>Pezizomycotina</taxon>
        <taxon>Eurotiomycetes</taxon>
        <taxon>Eurotiomycetidae</taxon>
        <taxon>Eurotiales</taxon>
        <taxon>Aspergillaceae</taxon>
        <taxon>Aspergillus</taxon>
        <taxon>Aspergillus subgen. Circumdati</taxon>
    </lineage>
</organism>
<protein>
    <submittedName>
        <fullName evidence="2">Uncharacterized protein</fullName>
    </submittedName>
</protein>